<keyword evidence="2" id="KW-0547">Nucleotide-binding</keyword>
<protein>
    <submittedName>
        <fullName evidence="5">ATP-binding cassette domain-containing protein</fullName>
    </submittedName>
</protein>
<keyword evidence="6" id="KW-1185">Reference proteome</keyword>
<dbReference type="PANTHER" id="PTHR42781:SF4">
    <property type="entry name" value="SPERMIDINE_PUTRESCINE IMPORT ATP-BINDING PROTEIN POTA"/>
    <property type="match status" value="1"/>
</dbReference>
<evidence type="ECO:0000259" key="4">
    <source>
        <dbReference type="PROSITE" id="PS50893"/>
    </source>
</evidence>
<sequence>MPTFEACMNFLEAKQVSKSYGSQQVVAPTSFNLHNGCRLAIAGETGSGKSSLLKMIAGHVQPDGGEIIFNGERILGPNDQLLPGHKGIAYLSQHFELRNNYIVADLLDYGSELNAEEQLQLYRLCEIDHLLQRKTNSGLSGGERQRIALAKILTTQPKLLLLDEPFSNLDTLHKQSMRRIVANLQATLNIGIIMISHDTTDMLSWADEIWIMQHGMVIQQGSAREIYHHPVSNYAAGLFGVFNEIPVAQIQSWFPYFSNVVTQHMHISRPEQWQISLEPAPHLLQAQIETIAFEGPTLLLGIHVQGHRLFCRTMQQAVMVGQTIYVQLQHR</sequence>
<evidence type="ECO:0000313" key="6">
    <source>
        <dbReference type="Proteomes" id="UP000426027"/>
    </source>
</evidence>
<dbReference type="InterPro" id="IPR050093">
    <property type="entry name" value="ABC_SmlMolc_Importer"/>
</dbReference>
<dbReference type="InterPro" id="IPR017871">
    <property type="entry name" value="ABC_transporter-like_CS"/>
</dbReference>
<dbReference type="AlphaFoldDB" id="A0A6I6GLC5"/>
<dbReference type="InterPro" id="IPR003439">
    <property type="entry name" value="ABC_transporter-like_ATP-bd"/>
</dbReference>
<evidence type="ECO:0000256" key="2">
    <source>
        <dbReference type="ARBA" id="ARBA00022741"/>
    </source>
</evidence>
<dbReference type="SMART" id="SM00382">
    <property type="entry name" value="AAA"/>
    <property type="match status" value="1"/>
</dbReference>
<dbReference type="PROSITE" id="PS00211">
    <property type="entry name" value="ABC_TRANSPORTER_1"/>
    <property type="match status" value="1"/>
</dbReference>
<dbReference type="InterPro" id="IPR003593">
    <property type="entry name" value="AAA+_ATPase"/>
</dbReference>
<proteinExistence type="predicted"/>
<feature type="domain" description="ABC transporter" evidence="4">
    <location>
        <begin position="11"/>
        <end position="239"/>
    </location>
</feature>
<keyword evidence="1" id="KW-0813">Transport</keyword>
<organism evidence="5 6">
    <name type="scientific">Phnomibacter ginsenosidimutans</name>
    <dbReference type="NCBI Taxonomy" id="2676868"/>
    <lineage>
        <taxon>Bacteria</taxon>
        <taxon>Pseudomonadati</taxon>
        <taxon>Bacteroidota</taxon>
        <taxon>Chitinophagia</taxon>
        <taxon>Chitinophagales</taxon>
        <taxon>Chitinophagaceae</taxon>
        <taxon>Phnomibacter</taxon>
    </lineage>
</organism>
<name>A0A6I6GLC5_9BACT</name>
<dbReference type="EMBL" id="CP046566">
    <property type="protein sequence ID" value="QGW27712.1"/>
    <property type="molecule type" value="Genomic_DNA"/>
</dbReference>
<dbReference type="SUPFAM" id="SSF52540">
    <property type="entry name" value="P-loop containing nucleoside triphosphate hydrolases"/>
    <property type="match status" value="1"/>
</dbReference>
<dbReference type="GO" id="GO:0005524">
    <property type="term" value="F:ATP binding"/>
    <property type="evidence" value="ECO:0007669"/>
    <property type="project" value="UniProtKB-KW"/>
</dbReference>
<dbReference type="GO" id="GO:0016887">
    <property type="term" value="F:ATP hydrolysis activity"/>
    <property type="evidence" value="ECO:0007669"/>
    <property type="project" value="InterPro"/>
</dbReference>
<dbReference type="RefSeq" id="WP_157477732.1">
    <property type="nucleotide sequence ID" value="NZ_CP046566.1"/>
</dbReference>
<dbReference type="Proteomes" id="UP000426027">
    <property type="component" value="Chromosome"/>
</dbReference>
<evidence type="ECO:0000256" key="1">
    <source>
        <dbReference type="ARBA" id="ARBA00022448"/>
    </source>
</evidence>
<reference evidence="5 6" key="1">
    <citation type="submission" date="2019-11" db="EMBL/GenBank/DDBJ databases">
        <authorList>
            <person name="Im W.T."/>
        </authorList>
    </citation>
    <scope>NUCLEOTIDE SEQUENCE [LARGE SCALE GENOMIC DNA]</scope>
    <source>
        <strain evidence="5 6">SB-02</strain>
    </source>
</reference>
<dbReference type="PANTHER" id="PTHR42781">
    <property type="entry name" value="SPERMIDINE/PUTRESCINE IMPORT ATP-BINDING PROTEIN POTA"/>
    <property type="match status" value="1"/>
</dbReference>
<dbReference type="Pfam" id="PF00005">
    <property type="entry name" value="ABC_tran"/>
    <property type="match status" value="1"/>
</dbReference>
<dbReference type="InterPro" id="IPR027417">
    <property type="entry name" value="P-loop_NTPase"/>
</dbReference>
<keyword evidence="3 5" id="KW-0067">ATP-binding</keyword>
<dbReference type="PROSITE" id="PS50893">
    <property type="entry name" value="ABC_TRANSPORTER_2"/>
    <property type="match status" value="1"/>
</dbReference>
<accession>A0A6I6GLC5</accession>
<dbReference type="Gene3D" id="3.40.50.300">
    <property type="entry name" value="P-loop containing nucleotide triphosphate hydrolases"/>
    <property type="match status" value="1"/>
</dbReference>
<gene>
    <name evidence="5" type="ORF">GLV81_06065</name>
</gene>
<evidence type="ECO:0000313" key="5">
    <source>
        <dbReference type="EMBL" id="QGW27712.1"/>
    </source>
</evidence>
<evidence type="ECO:0000256" key="3">
    <source>
        <dbReference type="ARBA" id="ARBA00022840"/>
    </source>
</evidence>
<dbReference type="KEGG" id="fls:GLV81_06065"/>